<dbReference type="STRING" id="1229664.N4TL73"/>
<protein>
    <submittedName>
        <fullName evidence="1">Regulatory protein alcR</fullName>
    </submittedName>
</protein>
<dbReference type="Proteomes" id="UP000016928">
    <property type="component" value="Unassembled WGS sequence"/>
</dbReference>
<dbReference type="Gene3D" id="4.10.240.10">
    <property type="entry name" value="Zn(2)-C6 fungal-type DNA-binding domain"/>
    <property type="match status" value="1"/>
</dbReference>
<evidence type="ECO:0000313" key="1">
    <source>
        <dbReference type="EMBL" id="ENH63424.1"/>
    </source>
</evidence>
<accession>N4TL73</accession>
<dbReference type="InterPro" id="IPR036864">
    <property type="entry name" value="Zn2-C6_fun-type_DNA-bd_sf"/>
</dbReference>
<name>N4TL73_FUSC1</name>
<organism evidence="1 2">
    <name type="scientific">Fusarium oxysporum f. sp. cubense (strain race 1)</name>
    <name type="common">Panama disease fungus</name>
    <dbReference type="NCBI Taxonomy" id="1229664"/>
    <lineage>
        <taxon>Eukaryota</taxon>
        <taxon>Fungi</taxon>
        <taxon>Dikarya</taxon>
        <taxon>Ascomycota</taxon>
        <taxon>Pezizomycotina</taxon>
        <taxon>Sordariomycetes</taxon>
        <taxon>Hypocreomycetidae</taxon>
        <taxon>Hypocreales</taxon>
        <taxon>Nectriaceae</taxon>
        <taxon>Fusarium</taxon>
        <taxon>Fusarium oxysporum species complex</taxon>
    </lineage>
</organism>
<reference evidence="2" key="2">
    <citation type="journal article" date="2014" name="PLoS ONE">
        <title>Genome and Transcriptome Analysis of the Fungal Pathogen Fusarium oxysporum f. sp. cubense Causing Banana Vascular Wilt Disease.</title>
        <authorList>
            <person name="Guo L."/>
            <person name="Han L."/>
            <person name="Yang L."/>
            <person name="Zeng H."/>
            <person name="Fan D."/>
            <person name="Zhu Y."/>
            <person name="Feng Y."/>
            <person name="Wang G."/>
            <person name="Peng C."/>
            <person name="Jiang X."/>
            <person name="Zhou D."/>
            <person name="Ni P."/>
            <person name="Liang C."/>
            <person name="Liu L."/>
            <person name="Wang J."/>
            <person name="Mao C."/>
            <person name="Fang X."/>
            <person name="Peng M."/>
            <person name="Huang J."/>
        </authorList>
    </citation>
    <scope>NUCLEOTIDE SEQUENCE [LARGE SCALE GENOMIC DNA]</scope>
    <source>
        <strain evidence="2">race 1</strain>
    </source>
</reference>
<evidence type="ECO:0000313" key="2">
    <source>
        <dbReference type="Proteomes" id="UP000016928"/>
    </source>
</evidence>
<dbReference type="VEuPathDB" id="FungiDB:FOC1_g10000440"/>
<sequence>MSFQIPRRQKRSCLQCQKAKRACDGYALNRDPGPGSSLASSPTSLSSSDQDYISSIRPCSYCQKTSKACSLNAIWGLTRIRVNQGSYNLSVPRPFKNRVSDRTLSEGSPSPIKAEAVTSPYEYTSSSVKSTSQSDAEPSQYRQKWIYGEQKISTVLSPSTANASMAAVFNNQLITRSLLCIYHDVLENNLSCWISEVTCPYSMSYSSQESIAPALTDDDAAYSSCTFGPTNPFYQYIFRLDRATQRFWKPLSHKEDMAVSRTLHLCILAFAAQWTQKQARKRTVSSTSVGHLYHSDTPITMPMDYSLQLLLWEQARTALQQNMEIECFRIVYAEFIFGITERPEPRYNQDYSSHRDDICLSRDQHSVIHFIGHIMSNERPSVHLEQATRKMFALKYRFEMEELKSKRGPRDTYALQRRRTVGFIYWLLVMFDTVVSPLNKRPVVIADEHCMTDSILNTEDEPCQWRLDMFLKDDSEMPQSLRWPCSEEVASRAMIKAAPIKVLLYRQLSYIQNALRKKSSIQNIINATKGAITVCRYWDMTYASFFQGMLRGYDRVSSKLRNWVVCIFTAWNLGTLVLADLLELVHEKATTSDKISHAPNSYMDIRRSSAINLAELAGAVVPHKTSHVEQLPKCHATVQESPLLTDPCTSILVEAFTRSSLYHLSTICKLKKHERFDVEMEGFRQSLQWFETCVRALTCVSKRSKLAESIAESLLPALRDLQGA</sequence>
<dbReference type="AlphaFoldDB" id="N4TL73"/>
<dbReference type="OrthoDB" id="5958943at2759"/>
<dbReference type="GO" id="GO:0008270">
    <property type="term" value="F:zinc ion binding"/>
    <property type="evidence" value="ECO:0007669"/>
    <property type="project" value="InterPro"/>
</dbReference>
<gene>
    <name evidence="1" type="ORF">FOC1_g10000440</name>
</gene>
<proteinExistence type="predicted"/>
<dbReference type="GO" id="GO:0000981">
    <property type="term" value="F:DNA-binding transcription factor activity, RNA polymerase II-specific"/>
    <property type="evidence" value="ECO:0007669"/>
    <property type="project" value="InterPro"/>
</dbReference>
<dbReference type="EMBL" id="KB731250">
    <property type="protein sequence ID" value="ENH63424.1"/>
    <property type="molecule type" value="Genomic_DNA"/>
</dbReference>
<reference evidence="2" key="1">
    <citation type="submission" date="2012-09" db="EMBL/GenBank/DDBJ databases">
        <title>Genome sequencing and comparative transcriptomics of race 1 and race 4 of banana pathogen: Fusarium oxysporum f. sp. cubense.</title>
        <authorList>
            <person name="Fang X."/>
            <person name="Huang J."/>
        </authorList>
    </citation>
    <scope>NUCLEOTIDE SEQUENCE [LARGE SCALE GENOMIC DNA]</scope>
    <source>
        <strain evidence="2">race 1</strain>
    </source>
</reference>
<dbReference type="HOGENOM" id="CLU_006237_0_0_1"/>